<proteinExistence type="inferred from homology"/>
<dbReference type="PROSITE" id="PS00523">
    <property type="entry name" value="SULFATASE_1"/>
    <property type="match status" value="1"/>
</dbReference>
<keyword evidence="3" id="KW-0479">Metal-binding</keyword>
<evidence type="ECO:0000256" key="1">
    <source>
        <dbReference type="ARBA" id="ARBA00001913"/>
    </source>
</evidence>
<evidence type="ECO:0000256" key="5">
    <source>
        <dbReference type="ARBA" id="ARBA00022801"/>
    </source>
</evidence>
<dbReference type="EMBL" id="CAXAMM010019347">
    <property type="protein sequence ID" value="CAK9045494.1"/>
    <property type="molecule type" value="Genomic_DNA"/>
</dbReference>
<accession>A0ABP0M1Y1</accession>
<dbReference type="Gene3D" id="3.40.720.10">
    <property type="entry name" value="Alkaline Phosphatase, subunit A"/>
    <property type="match status" value="2"/>
</dbReference>
<dbReference type="InterPro" id="IPR017850">
    <property type="entry name" value="Alkaline_phosphatase_core_sf"/>
</dbReference>
<feature type="domain" description="Sulfatase N-terminal" evidence="8">
    <location>
        <begin position="299"/>
        <end position="466"/>
    </location>
</feature>
<dbReference type="PANTHER" id="PTHR42693">
    <property type="entry name" value="ARYLSULFATASE FAMILY MEMBER"/>
    <property type="match status" value="1"/>
</dbReference>
<dbReference type="InterPro" id="IPR024607">
    <property type="entry name" value="Sulfatase_CS"/>
</dbReference>
<gene>
    <name evidence="9" type="ORF">SCF082_LOCUS25703</name>
</gene>
<feature type="chain" id="PRO_5045629040" evidence="7">
    <location>
        <begin position="20"/>
        <end position="583"/>
    </location>
</feature>
<evidence type="ECO:0000256" key="7">
    <source>
        <dbReference type="SAM" id="SignalP"/>
    </source>
</evidence>
<evidence type="ECO:0000313" key="10">
    <source>
        <dbReference type="Proteomes" id="UP001642464"/>
    </source>
</evidence>
<keyword evidence="5" id="KW-0378">Hydrolase</keyword>
<dbReference type="PANTHER" id="PTHR42693:SF42">
    <property type="entry name" value="ARYLSULFATASE G"/>
    <property type="match status" value="1"/>
</dbReference>
<dbReference type="InterPro" id="IPR050738">
    <property type="entry name" value="Sulfatase"/>
</dbReference>
<dbReference type="SUPFAM" id="SSF53649">
    <property type="entry name" value="Alkaline phosphatase-like"/>
    <property type="match status" value="1"/>
</dbReference>
<dbReference type="Pfam" id="PF00884">
    <property type="entry name" value="Sulfatase"/>
    <property type="match status" value="2"/>
</dbReference>
<evidence type="ECO:0000256" key="6">
    <source>
        <dbReference type="ARBA" id="ARBA00022837"/>
    </source>
</evidence>
<name>A0ABP0M1Y1_9DINO</name>
<dbReference type="Proteomes" id="UP001642464">
    <property type="component" value="Unassembled WGS sequence"/>
</dbReference>
<comment type="caution">
    <text evidence="9">The sequence shown here is derived from an EMBL/GenBank/DDBJ whole genome shotgun (WGS) entry which is preliminary data.</text>
</comment>
<organism evidence="9 10">
    <name type="scientific">Durusdinium trenchii</name>
    <dbReference type="NCBI Taxonomy" id="1381693"/>
    <lineage>
        <taxon>Eukaryota</taxon>
        <taxon>Sar</taxon>
        <taxon>Alveolata</taxon>
        <taxon>Dinophyceae</taxon>
        <taxon>Suessiales</taxon>
        <taxon>Symbiodiniaceae</taxon>
        <taxon>Durusdinium</taxon>
    </lineage>
</organism>
<reference evidence="9 10" key="1">
    <citation type="submission" date="2024-02" db="EMBL/GenBank/DDBJ databases">
        <authorList>
            <person name="Chen Y."/>
            <person name="Shah S."/>
            <person name="Dougan E. K."/>
            <person name="Thang M."/>
            <person name="Chan C."/>
        </authorList>
    </citation>
    <scope>NUCLEOTIDE SEQUENCE [LARGE SCALE GENOMIC DNA]</scope>
</reference>
<evidence type="ECO:0000259" key="8">
    <source>
        <dbReference type="Pfam" id="PF00884"/>
    </source>
</evidence>
<dbReference type="InterPro" id="IPR000917">
    <property type="entry name" value="Sulfatase_N"/>
</dbReference>
<evidence type="ECO:0000313" key="9">
    <source>
        <dbReference type="EMBL" id="CAK9045494.1"/>
    </source>
</evidence>
<keyword evidence="6" id="KW-0106">Calcium</keyword>
<feature type="domain" description="Sulfatase N-terminal" evidence="8">
    <location>
        <begin position="58"/>
        <end position="186"/>
    </location>
</feature>
<feature type="signal peptide" evidence="7">
    <location>
        <begin position="1"/>
        <end position="19"/>
    </location>
</feature>
<sequence length="583" mass="64480">MPFIAVLLTLLQFLEPGAVQFDAYFEEAQAKNNVSWTKEDSQINEKLKVLEAKFKKKPNIIYILSDDIGFGELGWQGGGKHRGTPGPGLDAMAYAGMRFWSSYSEPSCTPSRVAIMTGRHPVRTGLTTVLWPGQTDGLSPDEVTLPEVLGAAGYSTAMWGKWHLGEEPEHAPENQGFEYAYYGLFNGAPDLWPDAYDLVAAPNSNPPTFLDFPGIEAYKEDTGIDLSVSAYVGRKEKGRKPIEGLAGKPGPQRHEAFDEASVFFFVSNSDGLQPIAMASNLLAMASTHDTQEEAFDEESAFFVSNSDGLPPHDRQEAFEEESINQILKYVKEKANDVKPFFIYWATYAQQLSGVTSHANEKHVDHVNSQASMMAAHSSYVTQLLQTLKDEKIAENTLVVWISDNGPMYAFYPNSGYSWLKGGKGSVWEGGVRTPAMAWWPGMIEANQDPVDLLQITDLYTTAARLGGALEHIPNDRVTDGLDQAALLLLGEGHGRRKKIFHYSGDHLGALRRGDFKAHFVGGASGGLPKMEAYNVRRDPGEKYGEFYPYLWLVTPIQKDVKAHKRMMQKFPNRGSEGQTSCAK</sequence>
<evidence type="ECO:0000256" key="4">
    <source>
        <dbReference type="ARBA" id="ARBA00022729"/>
    </source>
</evidence>
<keyword evidence="4 7" id="KW-0732">Signal</keyword>
<protein>
    <submittedName>
        <fullName evidence="9">Arylsulfatase D (ASD)</fullName>
    </submittedName>
</protein>
<keyword evidence="10" id="KW-1185">Reference proteome</keyword>
<comment type="cofactor">
    <cofactor evidence="1">
        <name>Ca(2+)</name>
        <dbReference type="ChEBI" id="CHEBI:29108"/>
    </cofactor>
</comment>
<evidence type="ECO:0000256" key="2">
    <source>
        <dbReference type="ARBA" id="ARBA00008779"/>
    </source>
</evidence>
<evidence type="ECO:0000256" key="3">
    <source>
        <dbReference type="ARBA" id="ARBA00022723"/>
    </source>
</evidence>
<comment type="similarity">
    <text evidence="2">Belongs to the sulfatase family.</text>
</comment>